<reference evidence="3 4" key="1">
    <citation type="submission" date="2018-07" db="EMBL/GenBank/DDBJ databases">
        <title>Genomic Encyclopedia of Type Strains, Phase IV (KMG-IV): sequencing the most valuable type-strain genomes for metagenomic binning, comparative biology and taxonomic classification.</title>
        <authorList>
            <person name="Goeker M."/>
        </authorList>
    </citation>
    <scope>NUCLEOTIDE SEQUENCE [LARGE SCALE GENOMIC DNA]</scope>
    <source>
        <strain evidence="3 4">DSM 103736</strain>
    </source>
</reference>
<dbReference type="RefSeq" id="WP_115459941.1">
    <property type="nucleotide sequence ID" value="NZ_QRAP01000010.1"/>
</dbReference>
<dbReference type="InterPro" id="IPR045465">
    <property type="entry name" value="Trans_reg_dom"/>
</dbReference>
<gene>
    <name evidence="3" type="ORF">C8D90_11074</name>
</gene>
<evidence type="ECO:0000313" key="4">
    <source>
        <dbReference type="Proteomes" id="UP000254848"/>
    </source>
</evidence>
<evidence type="ECO:0008006" key="5">
    <source>
        <dbReference type="Google" id="ProtNLM"/>
    </source>
</evidence>
<proteinExistence type="predicted"/>
<feature type="domain" description="T6SS Transcription factor RovC-like DNA binding" evidence="1">
    <location>
        <begin position="169"/>
        <end position="232"/>
    </location>
</feature>
<evidence type="ECO:0000313" key="3">
    <source>
        <dbReference type="EMBL" id="RDK86800.1"/>
    </source>
</evidence>
<dbReference type="Pfam" id="PF10074">
    <property type="entry name" value="RovC_DNA-bd"/>
    <property type="match status" value="1"/>
</dbReference>
<dbReference type="EMBL" id="QRAP01000010">
    <property type="protein sequence ID" value="RDK86800.1"/>
    <property type="molecule type" value="Genomic_DNA"/>
</dbReference>
<dbReference type="Proteomes" id="UP000254848">
    <property type="component" value="Unassembled WGS sequence"/>
</dbReference>
<feature type="domain" description="Transcriptional regulator-like" evidence="2">
    <location>
        <begin position="5"/>
        <end position="50"/>
    </location>
</feature>
<dbReference type="OrthoDB" id="8654520at2"/>
<dbReference type="InterPro" id="IPR018754">
    <property type="entry name" value="RovC-like_DNA-bd"/>
</dbReference>
<evidence type="ECO:0000259" key="2">
    <source>
        <dbReference type="Pfam" id="PF20109"/>
    </source>
</evidence>
<keyword evidence="4" id="KW-1185">Reference proteome</keyword>
<dbReference type="AlphaFoldDB" id="A0A370QFI3"/>
<comment type="caution">
    <text evidence="3">The sequence shown here is derived from an EMBL/GenBank/DDBJ whole genome shotgun (WGS) entry which is preliminary data.</text>
</comment>
<organism evidence="3 4">
    <name type="scientific">Enterobacillus tribolii</name>
    <dbReference type="NCBI Taxonomy" id="1487935"/>
    <lineage>
        <taxon>Bacteria</taxon>
        <taxon>Pseudomonadati</taxon>
        <taxon>Pseudomonadota</taxon>
        <taxon>Gammaproteobacteria</taxon>
        <taxon>Enterobacterales</taxon>
        <taxon>Hafniaceae</taxon>
        <taxon>Enterobacillus</taxon>
    </lineage>
</organism>
<evidence type="ECO:0000259" key="1">
    <source>
        <dbReference type="Pfam" id="PF10074"/>
    </source>
</evidence>
<sequence>MNSETYTDFAWECLRRNKLYIKDWYSFKNQETSQEYQNDIDLIAKKKWGLLKFVDPNHATPKGVFWSPELSRRSTRIILSNNGYLTWGNIENTPNLEKKKLFLLDGSLCVKVFNKSNYFQFFIDDASALNDRSNIFLYVPLCLNNNISNKNIDIIKNIINNKIEGDDKEEQYLTLLKTVDDLNKGFSHRAIASEIFGEQLVEREWSSDSWLRSNIRYRIKKATNLINTGYLNYI</sequence>
<protein>
    <recommendedName>
        <fullName evidence="5">DUF2285 domain-containing protein</fullName>
    </recommendedName>
</protein>
<name>A0A370QFI3_9GAMM</name>
<dbReference type="Pfam" id="PF20109">
    <property type="entry name" value="Trans_reg_dom"/>
    <property type="match status" value="1"/>
</dbReference>
<accession>A0A370QFI3</accession>